<feature type="compositionally biased region" description="Low complexity" evidence="1">
    <location>
        <begin position="30"/>
        <end position="45"/>
    </location>
</feature>
<organism evidence="3 4">
    <name type="scientific">Dendrothele bispora (strain CBS 962.96)</name>
    <dbReference type="NCBI Taxonomy" id="1314807"/>
    <lineage>
        <taxon>Eukaryota</taxon>
        <taxon>Fungi</taxon>
        <taxon>Dikarya</taxon>
        <taxon>Basidiomycota</taxon>
        <taxon>Agaricomycotina</taxon>
        <taxon>Agaricomycetes</taxon>
        <taxon>Agaricomycetidae</taxon>
        <taxon>Agaricales</taxon>
        <taxon>Agaricales incertae sedis</taxon>
        <taxon>Dendrothele</taxon>
    </lineage>
</organism>
<protein>
    <recommendedName>
        <fullName evidence="2">Mixed lineage kinase domain-containing protein</fullName>
    </recommendedName>
</protein>
<evidence type="ECO:0000256" key="1">
    <source>
        <dbReference type="SAM" id="MobiDB-lite"/>
    </source>
</evidence>
<dbReference type="CDD" id="cd21037">
    <property type="entry name" value="MLKL_NTD"/>
    <property type="match status" value="1"/>
</dbReference>
<dbReference type="AlphaFoldDB" id="A0A4S8LWH0"/>
<feature type="region of interest" description="Disordered" evidence="1">
    <location>
        <begin position="1"/>
        <end position="45"/>
    </location>
</feature>
<feature type="domain" description="Mixed lineage kinase" evidence="2">
    <location>
        <begin position="172"/>
        <end position="267"/>
    </location>
</feature>
<dbReference type="Gene3D" id="1.20.930.20">
    <property type="entry name" value="Adaptor protein Cbl, N-terminal domain"/>
    <property type="match status" value="1"/>
</dbReference>
<keyword evidence="4" id="KW-1185">Reference proteome</keyword>
<dbReference type="InterPro" id="IPR059179">
    <property type="entry name" value="MLKL-like_MCAfunc"/>
</dbReference>
<accession>A0A4S8LWH0</accession>
<dbReference type="Pfam" id="PF22215">
    <property type="entry name" value="MLKL_N"/>
    <property type="match status" value="1"/>
</dbReference>
<proteinExistence type="predicted"/>
<dbReference type="OrthoDB" id="1668230at2759"/>
<sequence length="279" mass="31323">MPSSLVSRSRSRSPIRHESEPLSSSVPNISLTPPTHHRSPSSSTLEALNMRSLLGASLSPPPRGRLEMIVDDHTVEVIPSSRESSTTRSGDTPPPSMEGYSPRPWEMTPKKKDSVPREQTEAYWKTKTRVRQAASSILSMTAEAARVGLALTSEAGELLPIPGLGLAARLLEEIWDAIEQVDSNRLACLRLTERCAEILLAVYEEVHNSGTGVLRELRQPLHQLRDAFEKILRFVQRLNSQPFWKRYLRRDQVLNDIEACNESLSDCLYMFNVCFSFTP</sequence>
<evidence type="ECO:0000313" key="3">
    <source>
        <dbReference type="EMBL" id="THU93428.1"/>
    </source>
</evidence>
<feature type="region of interest" description="Disordered" evidence="1">
    <location>
        <begin position="76"/>
        <end position="119"/>
    </location>
</feature>
<evidence type="ECO:0000313" key="4">
    <source>
        <dbReference type="Proteomes" id="UP000297245"/>
    </source>
</evidence>
<evidence type="ECO:0000259" key="2">
    <source>
        <dbReference type="Pfam" id="PF22215"/>
    </source>
</evidence>
<gene>
    <name evidence="3" type="ORF">K435DRAFT_757443</name>
</gene>
<feature type="compositionally biased region" description="Polar residues" evidence="1">
    <location>
        <begin position="81"/>
        <end position="90"/>
    </location>
</feature>
<dbReference type="EMBL" id="ML179249">
    <property type="protein sequence ID" value="THU93428.1"/>
    <property type="molecule type" value="Genomic_DNA"/>
</dbReference>
<name>A0A4S8LWH0_DENBC</name>
<dbReference type="InterPro" id="IPR036537">
    <property type="entry name" value="Adaptor_Cbl_N_dom_sf"/>
</dbReference>
<dbReference type="InterPro" id="IPR054000">
    <property type="entry name" value="MLKL_N"/>
</dbReference>
<reference evidence="3 4" key="1">
    <citation type="journal article" date="2019" name="Nat. Ecol. Evol.">
        <title>Megaphylogeny resolves global patterns of mushroom evolution.</title>
        <authorList>
            <person name="Varga T."/>
            <person name="Krizsan K."/>
            <person name="Foldi C."/>
            <person name="Dima B."/>
            <person name="Sanchez-Garcia M."/>
            <person name="Sanchez-Ramirez S."/>
            <person name="Szollosi G.J."/>
            <person name="Szarkandi J.G."/>
            <person name="Papp V."/>
            <person name="Albert L."/>
            <person name="Andreopoulos W."/>
            <person name="Angelini C."/>
            <person name="Antonin V."/>
            <person name="Barry K.W."/>
            <person name="Bougher N.L."/>
            <person name="Buchanan P."/>
            <person name="Buyck B."/>
            <person name="Bense V."/>
            <person name="Catcheside P."/>
            <person name="Chovatia M."/>
            <person name="Cooper J."/>
            <person name="Damon W."/>
            <person name="Desjardin D."/>
            <person name="Finy P."/>
            <person name="Geml J."/>
            <person name="Haridas S."/>
            <person name="Hughes K."/>
            <person name="Justo A."/>
            <person name="Karasinski D."/>
            <person name="Kautmanova I."/>
            <person name="Kiss B."/>
            <person name="Kocsube S."/>
            <person name="Kotiranta H."/>
            <person name="LaButti K.M."/>
            <person name="Lechner B.E."/>
            <person name="Liimatainen K."/>
            <person name="Lipzen A."/>
            <person name="Lukacs Z."/>
            <person name="Mihaltcheva S."/>
            <person name="Morgado L.N."/>
            <person name="Niskanen T."/>
            <person name="Noordeloos M.E."/>
            <person name="Ohm R.A."/>
            <person name="Ortiz-Santana B."/>
            <person name="Ovrebo C."/>
            <person name="Racz N."/>
            <person name="Riley R."/>
            <person name="Savchenko A."/>
            <person name="Shiryaev A."/>
            <person name="Soop K."/>
            <person name="Spirin V."/>
            <person name="Szebenyi C."/>
            <person name="Tomsovsky M."/>
            <person name="Tulloss R.E."/>
            <person name="Uehling J."/>
            <person name="Grigoriev I.V."/>
            <person name="Vagvolgyi C."/>
            <person name="Papp T."/>
            <person name="Martin F.M."/>
            <person name="Miettinen O."/>
            <person name="Hibbett D.S."/>
            <person name="Nagy L.G."/>
        </authorList>
    </citation>
    <scope>NUCLEOTIDE SEQUENCE [LARGE SCALE GENOMIC DNA]</scope>
    <source>
        <strain evidence="3 4">CBS 962.96</strain>
    </source>
</reference>
<feature type="compositionally biased region" description="Basic and acidic residues" evidence="1">
    <location>
        <begin position="108"/>
        <end position="119"/>
    </location>
</feature>
<dbReference type="Proteomes" id="UP000297245">
    <property type="component" value="Unassembled WGS sequence"/>
</dbReference>
<dbReference type="GO" id="GO:0007166">
    <property type="term" value="P:cell surface receptor signaling pathway"/>
    <property type="evidence" value="ECO:0007669"/>
    <property type="project" value="InterPro"/>
</dbReference>